<dbReference type="PANTHER" id="PTHR38032:SF1">
    <property type="entry name" value="RNA-BINDING PROTEIN KHPB N-TERMINAL DOMAIN-CONTAINING PROTEIN"/>
    <property type="match status" value="1"/>
</dbReference>
<evidence type="ECO:0000313" key="3">
    <source>
        <dbReference type="EMBL" id="GGD68166.1"/>
    </source>
</evidence>
<organism evidence="3 4">
    <name type="scientific">Paenibacillus nasutitermitis</name>
    <dbReference type="NCBI Taxonomy" id="1652958"/>
    <lineage>
        <taxon>Bacteria</taxon>
        <taxon>Bacillati</taxon>
        <taxon>Bacillota</taxon>
        <taxon>Bacilli</taxon>
        <taxon>Bacillales</taxon>
        <taxon>Paenibacillaceae</taxon>
        <taxon>Paenibacillus</taxon>
    </lineage>
</organism>
<dbReference type="Proteomes" id="UP000612456">
    <property type="component" value="Unassembled WGS sequence"/>
</dbReference>
<evidence type="ECO:0000256" key="1">
    <source>
        <dbReference type="SAM" id="Coils"/>
    </source>
</evidence>
<sequence length="468" mass="51083">MSISETLEAHIVVQLSQDKLTALLQFNVADEKFACTPSQLEEYIRSNGIHYGIKSDVIRQICEQPGKYFYTQTVIARGIEPRNGVDGSIRFIQSMKEEQHKPAEIEGGKVDFKEVNALKNVKRGQLIAEKVPATEGRMGKSVTGEDIPCKNGKEAYFKMGKNVVLGPEQNALYAAIDGLITMTDKTKINVFPVYEVNGDIDYKIGNIDFVGTVVVRGNVLTGFRIKAAGDIRVIGGVEGAELDSDGSIEVTGGILASNKGYVRAGKNVKSSFIQDGNVTAAEDVLVTQSIMHSHVKAGMNVICSGAKGLIVGGTIQAGERVVARVIGNTMSTVTAIEVGVRPELRTELLDLRRQVKQLYDNLDKTEKALTLLDQLAAVGQLAPDKLGMRIKLGATKRQTTEEVAGYRERILDIEKSLEDTDNARVDAVNIIYGGTKIVIGRYTRFVKDAIERISFRYSEGDIITVPLK</sequence>
<dbReference type="AlphaFoldDB" id="A0A916YZA6"/>
<feature type="coiled-coil region" evidence="1">
    <location>
        <begin position="341"/>
        <end position="368"/>
    </location>
</feature>
<evidence type="ECO:0000313" key="4">
    <source>
        <dbReference type="Proteomes" id="UP000612456"/>
    </source>
</evidence>
<evidence type="ECO:0000259" key="2">
    <source>
        <dbReference type="Pfam" id="PF20250"/>
    </source>
</evidence>
<protein>
    <recommendedName>
        <fullName evidence="2">Flagellar Assembly Protein A N-terminal region domain-containing protein</fullName>
    </recommendedName>
</protein>
<dbReference type="PANTHER" id="PTHR38032">
    <property type="entry name" value="POLYMERASE-RELATED"/>
    <property type="match status" value="1"/>
</dbReference>
<dbReference type="InterPro" id="IPR046866">
    <property type="entry name" value="FapA_N"/>
</dbReference>
<gene>
    <name evidence="3" type="ORF">GCM10010911_27410</name>
</gene>
<keyword evidence="1" id="KW-0175">Coiled coil</keyword>
<accession>A0A916YZA6</accession>
<dbReference type="EMBL" id="BMHP01000002">
    <property type="protein sequence ID" value="GGD68166.1"/>
    <property type="molecule type" value="Genomic_DNA"/>
</dbReference>
<dbReference type="InterPro" id="IPR005646">
    <property type="entry name" value="FapA"/>
</dbReference>
<reference evidence="3" key="1">
    <citation type="journal article" date="2014" name="Int. J. Syst. Evol. Microbiol.">
        <title>Complete genome sequence of Corynebacterium casei LMG S-19264T (=DSM 44701T), isolated from a smear-ripened cheese.</title>
        <authorList>
            <consortium name="US DOE Joint Genome Institute (JGI-PGF)"/>
            <person name="Walter F."/>
            <person name="Albersmeier A."/>
            <person name="Kalinowski J."/>
            <person name="Ruckert C."/>
        </authorList>
    </citation>
    <scope>NUCLEOTIDE SEQUENCE</scope>
    <source>
        <strain evidence="3">CGMCC 1.15178</strain>
    </source>
</reference>
<dbReference type="RefSeq" id="WP_188992512.1">
    <property type="nucleotide sequence ID" value="NZ_BMHP01000002.1"/>
</dbReference>
<keyword evidence="4" id="KW-1185">Reference proteome</keyword>
<proteinExistence type="predicted"/>
<comment type="caution">
    <text evidence="3">The sequence shown here is derived from an EMBL/GenBank/DDBJ whole genome shotgun (WGS) entry which is preliminary data.</text>
</comment>
<feature type="domain" description="Flagellar Assembly Protein A N-terminal region" evidence="2">
    <location>
        <begin position="11"/>
        <end position="183"/>
    </location>
</feature>
<dbReference type="InterPro" id="IPR046865">
    <property type="entry name" value="FapA_b_solenoid"/>
</dbReference>
<dbReference type="Pfam" id="PF20250">
    <property type="entry name" value="FapA_N"/>
    <property type="match status" value="1"/>
</dbReference>
<reference evidence="3" key="2">
    <citation type="submission" date="2020-09" db="EMBL/GenBank/DDBJ databases">
        <authorList>
            <person name="Sun Q."/>
            <person name="Zhou Y."/>
        </authorList>
    </citation>
    <scope>NUCLEOTIDE SEQUENCE</scope>
    <source>
        <strain evidence="3">CGMCC 1.15178</strain>
    </source>
</reference>
<dbReference type="Pfam" id="PF03961">
    <property type="entry name" value="FapA"/>
    <property type="match status" value="1"/>
</dbReference>
<name>A0A916YZA6_9BACL</name>